<proteinExistence type="predicted"/>
<dbReference type="Pfam" id="PF05899">
    <property type="entry name" value="Cupin_3"/>
    <property type="match status" value="1"/>
</dbReference>
<dbReference type="RefSeq" id="WP_254181059.1">
    <property type="nucleotide sequence ID" value="NZ_JANARS010000003.1"/>
</dbReference>
<protein>
    <submittedName>
        <fullName evidence="2">Cupin domain-containing protein</fullName>
    </submittedName>
</protein>
<dbReference type="InterPro" id="IPR014710">
    <property type="entry name" value="RmlC-like_jellyroll"/>
</dbReference>
<evidence type="ECO:0000313" key="3">
    <source>
        <dbReference type="Proteomes" id="UP001204524"/>
    </source>
</evidence>
<dbReference type="PANTHER" id="PTHR40943">
    <property type="entry name" value="CYTOPLASMIC PROTEIN-RELATED"/>
    <property type="match status" value="1"/>
</dbReference>
<dbReference type="EMBL" id="JANARS010000003">
    <property type="protein sequence ID" value="MCP3421847.1"/>
    <property type="molecule type" value="Genomic_DNA"/>
</dbReference>
<keyword evidence="3" id="KW-1185">Reference proteome</keyword>
<dbReference type="SUPFAM" id="SSF51182">
    <property type="entry name" value="RmlC-like cupins"/>
    <property type="match status" value="1"/>
</dbReference>
<feature type="domain" description="(S)-ureidoglycine aminohydrolase cupin" evidence="1">
    <location>
        <begin position="43"/>
        <end position="109"/>
    </location>
</feature>
<dbReference type="Gene3D" id="2.60.120.10">
    <property type="entry name" value="Jelly Rolls"/>
    <property type="match status" value="1"/>
</dbReference>
<comment type="caution">
    <text evidence="2">The sequence shown here is derived from an EMBL/GenBank/DDBJ whole genome shotgun (WGS) entry which is preliminary data.</text>
</comment>
<dbReference type="PANTHER" id="PTHR40943:SF1">
    <property type="entry name" value="CYTOPLASMIC PROTEIN"/>
    <property type="match status" value="1"/>
</dbReference>
<name>A0ABT1KVP9_9ACTN</name>
<evidence type="ECO:0000259" key="1">
    <source>
        <dbReference type="Pfam" id="PF05899"/>
    </source>
</evidence>
<dbReference type="InterPro" id="IPR011051">
    <property type="entry name" value="RmlC_Cupin_sf"/>
</dbReference>
<dbReference type="Proteomes" id="UP001204524">
    <property type="component" value="Unassembled WGS sequence"/>
</dbReference>
<accession>A0ABT1KVP9</accession>
<organism evidence="2 3">
    <name type="scientific">Nocardioides pinisoli</name>
    <dbReference type="NCBI Taxonomy" id="2950279"/>
    <lineage>
        <taxon>Bacteria</taxon>
        <taxon>Bacillati</taxon>
        <taxon>Actinomycetota</taxon>
        <taxon>Actinomycetes</taxon>
        <taxon>Propionibacteriales</taxon>
        <taxon>Nocardioidaceae</taxon>
        <taxon>Nocardioides</taxon>
    </lineage>
</organism>
<reference evidence="2 3" key="1">
    <citation type="submission" date="2022-06" db="EMBL/GenBank/DDBJ databases">
        <authorList>
            <person name="So Y."/>
        </authorList>
    </citation>
    <scope>NUCLEOTIDE SEQUENCE [LARGE SCALE GENOMIC DNA]</scope>
    <source>
        <strain evidence="2 3">STR3</strain>
    </source>
</reference>
<evidence type="ECO:0000313" key="2">
    <source>
        <dbReference type="EMBL" id="MCP3421847.1"/>
    </source>
</evidence>
<dbReference type="InterPro" id="IPR008579">
    <property type="entry name" value="UGlyAH_Cupin_dom"/>
</dbReference>
<gene>
    <name evidence="2" type="ORF">NCI01_08585</name>
</gene>
<sequence>MTRVTTRVLDVATAVPTTPLDPGTVLLGAPEAGSRALAAVSGVEVGVWEMTPGTATDVEVDEVFVVLSGSGTVTFDDGERVDLRPGSVVRLRAGEHTTWVVHETIRKIYVA</sequence>